<comment type="caution">
    <text evidence="1">The sequence shown here is derived from an EMBL/GenBank/DDBJ whole genome shotgun (WGS) entry which is preliminary data.</text>
</comment>
<organism evidence="1 2">
    <name type="scientific">Streptomyces triticagri</name>
    <dbReference type="NCBI Taxonomy" id="2293568"/>
    <lineage>
        <taxon>Bacteria</taxon>
        <taxon>Bacillati</taxon>
        <taxon>Actinomycetota</taxon>
        <taxon>Actinomycetes</taxon>
        <taxon>Kitasatosporales</taxon>
        <taxon>Streptomycetaceae</taxon>
        <taxon>Streptomyces</taxon>
    </lineage>
</organism>
<proteinExistence type="predicted"/>
<sequence length="76" mass="8232">MTHYTVIVLRSDVDPDDLVRAAVLKGVELPDSAFCNWLDDQLPSDPLFTRYVWRGTAATAVEAEGLALDAVAAGEL</sequence>
<dbReference type="RefSeq" id="WP_128558799.1">
    <property type="nucleotide sequence ID" value="NZ_QUAK01000194.1"/>
</dbReference>
<protein>
    <submittedName>
        <fullName evidence="1">Uncharacterized protein</fullName>
    </submittedName>
</protein>
<dbReference type="AlphaFoldDB" id="A0A372LY93"/>
<evidence type="ECO:0000313" key="2">
    <source>
        <dbReference type="Proteomes" id="UP000263094"/>
    </source>
</evidence>
<keyword evidence="2" id="KW-1185">Reference proteome</keyword>
<dbReference type="Proteomes" id="UP000263094">
    <property type="component" value="Unassembled WGS sequence"/>
</dbReference>
<reference evidence="1 2" key="1">
    <citation type="submission" date="2018-08" db="EMBL/GenBank/DDBJ databases">
        <title>Isolation, diversity and antifungal activity of Actinobacteria from wheat.</title>
        <authorList>
            <person name="Han C."/>
        </authorList>
    </citation>
    <scope>NUCLEOTIDE SEQUENCE [LARGE SCALE GENOMIC DNA]</scope>
    <source>
        <strain evidence="1 2">NEAU-YY421</strain>
    </source>
</reference>
<name>A0A372LY93_9ACTN</name>
<gene>
    <name evidence="1" type="ORF">DY218_27440</name>
</gene>
<dbReference type="EMBL" id="QUAK01000194">
    <property type="protein sequence ID" value="RFU83644.1"/>
    <property type="molecule type" value="Genomic_DNA"/>
</dbReference>
<evidence type="ECO:0000313" key="1">
    <source>
        <dbReference type="EMBL" id="RFU83644.1"/>
    </source>
</evidence>
<accession>A0A372LY93</accession>